<evidence type="ECO:0000256" key="2">
    <source>
        <dbReference type="ARBA" id="ARBA00022448"/>
    </source>
</evidence>
<evidence type="ECO:0000256" key="7">
    <source>
        <dbReference type="ARBA" id="ARBA00023010"/>
    </source>
</evidence>
<comment type="caution">
    <text evidence="9">Lacks conserved residue(s) required for the propagation of feature annotation.</text>
</comment>
<dbReference type="Pfam" id="PF22599">
    <property type="entry name" value="SecDF_P1_head"/>
    <property type="match status" value="1"/>
</dbReference>
<dbReference type="InterPro" id="IPR022813">
    <property type="entry name" value="SecD/SecF_arch_bac"/>
</dbReference>
<evidence type="ECO:0000259" key="11">
    <source>
        <dbReference type="Pfam" id="PF21760"/>
    </source>
</evidence>
<evidence type="ECO:0000256" key="1">
    <source>
        <dbReference type="ARBA" id="ARBA00004651"/>
    </source>
</evidence>
<dbReference type="GO" id="GO:0005886">
    <property type="term" value="C:plasma membrane"/>
    <property type="evidence" value="ECO:0007669"/>
    <property type="project" value="UniProtKB-SubCell"/>
</dbReference>
<evidence type="ECO:0000256" key="3">
    <source>
        <dbReference type="ARBA" id="ARBA00022475"/>
    </source>
</evidence>
<dbReference type="NCBIfam" id="TIGR00916">
    <property type="entry name" value="2A0604s01"/>
    <property type="match status" value="1"/>
</dbReference>
<keyword evidence="6 9" id="KW-1133">Transmembrane helix</keyword>
<feature type="transmembrane region" description="Helical" evidence="9">
    <location>
        <begin position="309"/>
        <end position="330"/>
    </location>
</feature>
<evidence type="ECO:0000313" key="14">
    <source>
        <dbReference type="Proteomes" id="UP000033966"/>
    </source>
</evidence>
<evidence type="ECO:0000256" key="6">
    <source>
        <dbReference type="ARBA" id="ARBA00022989"/>
    </source>
</evidence>
<dbReference type="InterPro" id="IPR048634">
    <property type="entry name" value="SecD_SecF_C"/>
</dbReference>
<protein>
    <recommendedName>
        <fullName evidence="9">Protein translocase subunit SecD</fullName>
    </recommendedName>
</protein>
<dbReference type="GO" id="GO:0065002">
    <property type="term" value="P:intracellular protein transmembrane transport"/>
    <property type="evidence" value="ECO:0007669"/>
    <property type="project" value="UniProtKB-UniRule"/>
</dbReference>
<dbReference type="InterPro" id="IPR054384">
    <property type="entry name" value="SecDF_P1_head"/>
</dbReference>
<dbReference type="PANTHER" id="PTHR30081:SF1">
    <property type="entry name" value="PROTEIN TRANSLOCASE SUBUNIT SECD"/>
    <property type="match status" value="1"/>
</dbReference>
<dbReference type="PRINTS" id="PR00702">
    <property type="entry name" value="ACRIFLAVINRP"/>
</dbReference>
<dbReference type="PATRIC" id="fig|1618662.3.peg.252"/>
<accession>A0A0G1L6V9</accession>
<evidence type="ECO:0000259" key="12">
    <source>
        <dbReference type="Pfam" id="PF22599"/>
    </source>
</evidence>
<keyword evidence="3 9" id="KW-1003">Cell membrane</keyword>
<feature type="domain" description="Protein translocase subunit SecDF P1" evidence="11">
    <location>
        <begin position="73"/>
        <end position="130"/>
    </location>
</feature>
<dbReference type="InterPro" id="IPR001036">
    <property type="entry name" value="Acrflvin-R"/>
</dbReference>
<evidence type="ECO:0000259" key="10">
    <source>
        <dbReference type="Pfam" id="PF02355"/>
    </source>
</evidence>
<dbReference type="AlphaFoldDB" id="A0A0G1L6V9"/>
<dbReference type="Proteomes" id="UP000033966">
    <property type="component" value="Unassembled WGS sequence"/>
</dbReference>
<name>A0A0G1L6V9_9BACT</name>
<dbReference type="GO" id="GO:0043952">
    <property type="term" value="P:protein transport by the Sec complex"/>
    <property type="evidence" value="ECO:0007669"/>
    <property type="project" value="UniProtKB-UniRule"/>
</dbReference>
<dbReference type="FunFam" id="1.20.1640.10:FF:000004">
    <property type="entry name" value="Protein translocase subunit SecD"/>
    <property type="match status" value="1"/>
</dbReference>
<reference evidence="13 14" key="1">
    <citation type="journal article" date="2015" name="Nature">
        <title>rRNA introns, odd ribosomes, and small enigmatic genomes across a large radiation of phyla.</title>
        <authorList>
            <person name="Brown C.T."/>
            <person name="Hug L.A."/>
            <person name="Thomas B.C."/>
            <person name="Sharon I."/>
            <person name="Castelle C.J."/>
            <person name="Singh A."/>
            <person name="Wilkins M.J."/>
            <person name="Williams K.H."/>
            <person name="Banfield J.F."/>
        </authorList>
    </citation>
    <scope>NUCLEOTIDE SEQUENCE [LARGE SCALE GENOMIC DNA]</scope>
</reference>
<dbReference type="GO" id="GO:0006605">
    <property type="term" value="P:protein targeting"/>
    <property type="evidence" value="ECO:0007669"/>
    <property type="project" value="UniProtKB-UniRule"/>
</dbReference>
<dbReference type="SUPFAM" id="SSF82866">
    <property type="entry name" value="Multidrug efflux transporter AcrB transmembrane domain"/>
    <property type="match status" value="1"/>
</dbReference>
<comment type="function">
    <text evidence="9">Part of the Sec protein translocase complex. Interacts with the SecYEG preprotein conducting channel. SecDF uses the proton motive force (PMF) to complete protein translocation after the ATP-dependent function of SecA.</text>
</comment>
<sequence length="425" mass="46661">MKNKKHASLLLIGIFLLSVLSGIFVYQPLWSQISSFRPWNLGLDLAGGSYLVYTVDLSQVQAADQDSVVTGLRDVIEKRVNLFGVSEPRVYTEKTGGEDRLVVELAGIKDVNQAINEIGATPFLDFREVTQEGTSTPQFYQTNLTGRYVKSAALSFDNIAGKPEVSIEFTDEGGKIFADLTGQNIGKPLAIFLDNQLIEMPTVQEKIPNGKAQITGKFTVDEAKQLVERFNAGALPAPITLVNQQTISADFGQNSLDKAIFGGLLGTLLIMLFMILFYRKLGIFAAVALLMYTALTLGIFKIFPVTMTLAGIAGFILSVGMAVDANILVFERTKEELKRGLSHTAAIEEGFRRAWTSIRDSNVSTMITAAVLYYFTSSFVRGFALTLFIGVVVSMFSAITITRSLLRVFWKDKDKVVSTNVPVQQ</sequence>
<dbReference type="InterPro" id="IPR048631">
    <property type="entry name" value="SecD_1st"/>
</dbReference>
<proteinExistence type="inferred from homology"/>
<feature type="transmembrane region" description="Helical" evidence="9">
    <location>
        <begin position="259"/>
        <end position="278"/>
    </location>
</feature>
<dbReference type="NCBIfam" id="TIGR01129">
    <property type="entry name" value="secD"/>
    <property type="match status" value="1"/>
</dbReference>
<feature type="domain" description="SecDF P1 head subdomain" evidence="12">
    <location>
        <begin position="141"/>
        <end position="237"/>
    </location>
</feature>
<organism evidence="13 14">
    <name type="scientific">Candidatus Jorgensenbacteria bacterium GW2011_GWA2_45_13</name>
    <dbReference type="NCBI Taxonomy" id="1618662"/>
    <lineage>
        <taxon>Bacteria</taxon>
        <taxon>Candidatus Joergenseniibacteriota</taxon>
    </lineage>
</organism>
<dbReference type="Gene3D" id="1.20.1640.10">
    <property type="entry name" value="Multidrug efflux transporter AcrB transmembrane domain"/>
    <property type="match status" value="1"/>
</dbReference>
<evidence type="ECO:0000256" key="5">
    <source>
        <dbReference type="ARBA" id="ARBA00022927"/>
    </source>
</evidence>
<dbReference type="GO" id="GO:0015450">
    <property type="term" value="F:protein-transporting ATPase activity"/>
    <property type="evidence" value="ECO:0007669"/>
    <property type="project" value="InterPro"/>
</dbReference>
<comment type="caution">
    <text evidence="13">The sequence shown here is derived from an EMBL/GenBank/DDBJ whole genome shotgun (WGS) entry which is preliminary data.</text>
</comment>
<keyword evidence="2 9" id="KW-0813">Transport</keyword>
<evidence type="ECO:0000256" key="8">
    <source>
        <dbReference type="ARBA" id="ARBA00023136"/>
    </source>
</evidence>
<feature type="transmembrane region" description="Helical" evidence="9">
    <location>
        <begin position="361"/>
        <end position="377"/>
    </location>
</feature>
<dbReference type="InterPro" id="IPR005791">
    <property type="entry name" value="SecD"/>
</dbReference>
<keyword evidence="4 9" id="KW-0812">Transmembrane</keyword>
<dbReference type="PANTHER" id="PTHR30081">
    <property type="entry name" value="PROTEIN-EXPORT MEMBRANE PROTEIN SEC"/>
    <property type="match status" value="1"/>
</dbReference>
<keyword evidence="7 9" id="KW-0811">Translocation</keyword>
<comment type="similarity">
    <text evidence="9">Belongs to the SecD/SecF family. SecD subfamily.</text>
</comment>
<evidence type="ECO:0000313" key="13">
    <source>
        <dbReference type="EMBL" id="KKT91580.1"/>
    </source>
</evidence>
<dbReference type="Pfam" id="PF02355">
    <property type="entry name" value="SecD_SecF_C"/>
    <property type="match status" value="1"/>
</dbReference>
<dbReference type="Pfam" id="PF21760">
    <property type="entry name" value="SecD_1st"/>
    <property type="match status" value="1"/>
</dbReference>
<dbReference type="EMBL" id="LCKF01000010">
    <property type="protein sequence ID" value="KKT91580.1"/>
    <property type="molecule type" value="Genomic_DNA"/>
</dbReference>
<keyword evidence="8 9" id="KW-0472">Membrane</keyword>
<dbReference type="HAMAP" id="MF_01463_B">
    <property type="entry name" value="SecD_B"/>
    <property type="match status" value="1"/>
</dbReference>
<comment type="subunit">
    <text evidence="9">Forms a complex with SecF. Part of the essential Sec protein translocation apparatus which comprises SecA, SecYEG and auxiliary proteins SecDF. Other proteins may also be involved.</text>
</comment>
<feature type="domain" description="Protein export membrane protein SecD/SecF C-terminal" evidence="10">
    <location>
        <begin position="240"/>
        <end position="408"/>
    </location>
</feature>
<dbReference type="Gene3D" id="3.30.70.3220">
    <property type="match status" value="1"/>
</dbReference>
<evidence type="ECO:0000256" key="4">
    <source>
        <dbReference type="ARBA" id="ARBA00022692"/>
    </source>
</evidence>
<feature type="transmembrane region" description="Helical" evidence="9">
    <location>
        <begin position="283"/>
        <end position="303"/>
    </location>
</feature>
<keyword evidence="5 9" id="KW-0653">Protein transport</keyword>
<comment type="subcellular location">
    <subcellularLocation>
        <location evidence="1 9">Cell membrane</location>
        <topology evidence="1 9">Multi-pass membrane protein</topology>
    </subcellularLocation>
</comment>
<evidence type="ECO:0000256" key="9">
    <source>
        <dbReference type="HAMAP-Rule" id="MF_01463"/>
    </source>
</evidence>
<dbReference type="InterPro" id="IPR055344">
    <property type="entry name" value="SecD_SecF_C_bact"/>
</dbReference>
<gene>
    <name evidence="9" type="primary">secD</name>
    <name evidence="13" type="ORF">UW92_C0010G0009</name>
</gene>
<feature type="transmembrane region" description="Helical" evidence="9">
    <location>
        <begin position="383"/>
        <end position="406"/>
    </location>
</feature>